<dbReference type="GO" id="GO:0007165">
    <property type="term" value="P:signal transduction"/>
    <property type="evidence" value="ECO:0007669"/>
    <property type="project" value="UniProtKB-KW"/>
</dbReference>
<feature type="domain" description="HAMP" evidence="14">
    <location>
        <begin position="323"/>
        <end position="377"/>
    </location>
</feature>
<evidence type="ECO:0000256" key="10">
    <source>
        <dbReference type="PROSITE-ProRule" id="PRU00284"/>
    </source>
</evidence>
<comment type="caution">
    <text evidence="15">The sequence shown here is derived from an EMBL/GenBank/DDBJ whole genome shotgun (WGS) entry which is preliminary data.</text>
</comment>
<keyword evidence="2" id="KW-1003">Cell membrane</keyword>
<dbReference type="RefSeq" id="WP_139445778.1">
    <property type="nucleotide sequence ID" value="NZ_VDMB01000002.1"/>
</dbReference>
<evidence type="ECO:0000256" key="6">
    <source>
        <dbReference type="ARBA" id="ARBA00022989"/>
    </source>
</evidence>
<dbReference type="InterPro" id="IPR004090">
    <property type="entry name" value="Chemotax_Me-accpt_rcpt"/>
</dbReference>
<dbReference type="GO" id="GO:0005886">
    <property type="term" value="C:plasma membrane"/>
    <property type="evidence" value="ECO:0007669"/>
    <property type="project" value="UniProtKB-SubCell"/>
</dbReference>
<evidence type="ECO:0000256" key="3">
    <source>
        <dbReference type="ARBA" id="ARBA00022500"/>
    </source>
</evidence>
<evidence type="ECO:0000256" key="1">
    <source>
        <dbReference type="ARBA" id="ARBA00004429"/>
    </source>
</evidence>
<keyword evidence="7 11" id="KW-0472">Membrane</keyword>
<dbReference type="SMART" id="SM00304">
    <property type="entry name" value="HAMP"/>
    <property type="match status" value="1"/>
</dbReference>
<dbReference type="Pfam" id="PF02743">
    <property type="entry name" value="dCache_1"/>
    <property type="match status" value="1"/>
</dbReference>
<evidence type="ECO:0000256" key="11">
    <source>
        <dbReference type="SAM" id="Phobius"/>
    </source>
</evidence>
<dbReference type="OrthoDB" id="5428110at2"/>
<dbReference type="PANTHER" id="PTHR32089">
    <property type="entry name" value="METHYL-ACCEPTING CHEMOTAXIS PROTEIN MCPB"/>
    <property type="match status" value="1"/>
</dbReference>
<sequence>MHFSIRQKLLFAFSMSILVPLLLTFLFLGIQIRKTSVENFHAGAAKELTHIEAAMDIFMENALNTVRMQALNPDVRKINEEISSYKDARREMSPKDMELSDLENKIRSFFGQIENSSPHLVEVFLGTRWGGFTSSGNSPMPAGYDPRARPWYKEAMGDISKPSISNAYMSTTGEPVISLMHGIQSEKNELVGIAGLDVSLGALTSLIQRSQIGETGYVMLVQGDGVILANPRNPETNFKKLTESGIEAFRVLDKTDRGSASLEIKGTEWLAEVHTLPGLGWKLVGLIERSEVMEGFRAMMRLMVIIGILVFAVFMGLAYIMALSLSTPIQKTTRMLQDVAEGEGDLTRRLKVQSSDEIGVMATGFNTFIEKIREIVADVVTRAGLVNRSSGKLMDIAANMDQKVDETARKAQAVATAIEEMNTGFSSIAAAMEEANQNTNMVATASEEMSATISEIAQNTENARAIADQAVKEARNATESMDILGKAADAIGKVTATISEISEQTNLLALNATIEAARAGESGKGFAVVANEIKELAKQTAAATEDIKQRINDIQGSTHNTIGQISTIDKTILEINDIIATIATAIEEQSAATREIADNVGQASRGLQEVTANVAQSSHVIKEITRDVGDVSSAAAEMKINSQNVAVNAQDLRSLAEELQALLGRFRT</sequence>
<feature type="transmembrane region" description="Helical" evidence="11">
    <location>
        <begin position="12"/>
        <end position="30"/>
    </location>
</feature>
<evidence type="ECO:0000313" key="16">
    <source>
        <dbReference type="Proteomes" id="UP000321899"/>
    </source>
</evidence>
<evidence type="ECO:0000256" key="2">
    <source>
        <dbReference type="ARBA" id="ARBA00022475"/>
    </source>
</evidence>
<dbReference type="GO" id="GO:0006935">
    <property type="term" value="P:chemotaxis"/>
    <property type="evidence" value="ECO:0007669"/>
    <property type="project" value="UniProtKB-KW"/>
</dbReference>
<dbReference type="Proteomes" id="UP000321899">
    <property type="component" value="Unassembled WGS sequence"/>
</dbReference>
<dbReference type="InterPro" id="IPR003660">
    <property type="entry name" value="HAMP_dom"/>
</dbReference>
<dbReference type="GO" id="GO:0004888">
    <property type="term" value="F:transmembrane signaling receptor activity"/>
    <property type="evidence" value="ECO:0007669"/>
    <property type="project" value="InterPro"/>
</dbReference>
<keyword evidence="16" id="KW-1185">Reference proteome</keyword>
<dbReference type="SUPFAM" id="SSF58104">
    <property type="entry name" value="Methyl-accepting chemotaxis protein (MCP) signaling domain"/>
    <property type="match status" value="1"/>
</dbReference>
<organism evidence="15 16">
    <name type="scientific">Desulfobotulus mexicanus</name>
    <dbReference type="NCBI Taxonomy" id="2586642"/>
    <lineage>
        <taxon>Bacteria</taxon>
        <taxon>Pseudomonadati</taxon>
        <taxon>Thermodesulfobacteriota</taxon>
        <taxon>Desulfobacteria</taxon>
        <taxon>Desulfobacterales</taxon>
        <taxon>Desulfobacteraceae</taxon>
        <taxon>Desulfobotulus</taxon>
    </lineage>
</organism>
<dbReference type="PROSITE" id="PS50885">
    <property type="entry name" value="HAMP"/>
    <property type="match status" value="1"/>
</dbReference>
<name>A0A5Q4VFM6_9BACT</name>
<evidence type="ECO:0000259" key="13">
    <source>
        <dbReference type="PROSITE" id="PS50192"/>
    </source>
</evidence>
<dbReference type="PROSITE" id="PS50192">
    <property type="entry name" value="T_SNARE"/>
    <property type="match status" value="1"/>
</dbReference>
<evidence type="ECO:0000259" key="14">
    <source>
        <dbReference type="PROSITE" id="PS50885"/>
    </source>
</evidence>
<dbReference type="SMART" id="SM00283">
    <property type="entry name" value="MA"/>
    <property type="match status" value="1"/>
</dbReference>
<dbReference type="Pfam" id="PF00015">
    <property type="entry name" value="MCPsignal"/>
    <property type="match status" value="1"/>
</dbReference>
<dbReference type="PROSITE" id="PS50111">
    <property type="entry name" value="CHEMOTAXIS_TRANSDUC_2"/>
    <property type="match status" value="1"/>
</dbReference>
<dbReference type="InterPro" id="IPR000727">
    <property type="entry name" value="T_SNARE_dom"/>
</dbReference>
<evidence type="ECO:0000313" key="15">
    <source>
        <dbReference type="EMBL" id="TYT75706.1"/>
    </source>
</evidence>
<evidence type="ECO:0000259" key="12">
    <source>
        <dbReference type="PROSITE" id="PS50111"/>
    </source>
</evidence>
<dbReference type="EMBL" id="VDMB01000002">
    <property type="protein sequence ID" value="TYT75706.1"/>
    <property type="molecule type" value="Genomic_DNA"/>
</dbReference>
<gene>
    <name evidence="15" type="ORF">FIM25_02025</name>
</gene>
<dbReference type="InterPro" id="IPR004089">
    <property type="entry name" value="MCPsignal_dom"/>
</dbReference>
<evidence type="ECO:0000256" key="4">
    <source>
        <dbReference type="ARBA" id="ARBA00022519"/>
    </source>
</evidence>
<dbReference type="PANTHER" id="PTHR32089:SF112">
    <property type="entry name" value="LYSOZYME-LIKE PROTEIN-RELATED"/>
    <property type="match status" value="1"/>
</dbReference>
<keyword evidence="5 11" id="KW-0812">Transmembrane</keyword>
<keyword evidence="4" id="KW-0997">Cell inner membrane</keyword>
<accession>A0A5Q4VFM6</accession>
<evidence type="ECO:0000256" key="9">
    <source>
        <dbReference type="ARBA" id="ARBA00029447"/>
    </source>
</evidence>
<dbReference type="PRINTS" id="PR00260">
    <property type="entry name" value="CHEMTRNSDUCR"/>
</dbReference>
<dbReference type="Gene3D" id="1.10.8.500">
    <property type="entry name" value="HAMP domain in histidine kinase"/>
    <property type="match status" value="1"/>
</dbReference>
<comment type="similarity">
    <text evidence="9">Belongs to the methyl-accepting chemotaxis (MCP) protein family.</text>
</comment>
<dbReference type="CDD" id="cd18773">
    <property type="entry name" value="PDC1_HK_sensor"/>
    <property type="match status" value="1"/>
</dbReference>
<proteinExistence type="inferred from homology"/>
<dbReference type="Gene3D" id="3.30.450.20">
    <property type="entry name" value="PAS domain"/>
    <property type="match status" value="2"/>
</dbReference>
<feature type="domain" description="T-SNARE coiled-coil homology" evidence="13">
    <location>
        <begin position="555"/>
        <end position="617"/>
    </location>
</feature>
<evidence type="ECO:0000256" key="5">
    <source>
        <dbReference type="ARBA" id="ARBA00022692"/>
    </source>
</evidence>
<comment type="subcellular location">
    <subcellularLocation>
        <location evidence="1">Cell inner membrane</location>
        <topology evidence="1">Multi-pass membrane protein</topology>
    </subcellularLocation>
</comment>
<dbReference type="AlphaFoldDB" id="A0A5Q4VFM6"/>
<dbReference type="Gene3D" id="1.10.287.950">
    <property type="entry name" value="Methyl-accepting chemotaxis protein"/>
    <property type="match status" value="1"/>
</dbReference>
<keyword evidence="3" id="KW-0145">Chemotaxis</keyword>
<evidence type="ECO:0000256" key="7">
    <source>
        <dbReference type="ARBA" id="ARBA00023136"/>
    </source>
</evidence>
<dbReference type="InterPro" id="IPR033479">
    <property type="entry name" value="dCache_1"/>
</dbReference>
<protein>
    <submittedName>
        <fullName evidence="15">Methyl-accepting chemotaxis protein</fullName>
    </submittedName>
</protein>
<feature type="transmembrane region" description="Helical" evidence="11">
    <location>
        <begin position="302"/>
        <end position="325"/>
    </location>
</feature>
<dbReference type="SUPFAM" id="SSF103190">
    <property type="entry name" value="Sensory domain-like"/>
    <property type="match status" value="1"/>
</dbReference>
<reference evidence="15 16" key="1">
    <citation type="submission" date="2019-06" db="EMBL/GenBank/DDBJ databases">
        <title>Desulfobotulus mexicanus sp. nov., a novel sulfate-reducing bacterium isolated from the sediment of an alkaline crater lake in Mexico.</title>
        <authorList>
            <person name="Hirschler-Rea A."/>
        </authorList>
    </citation>
    <scope>NUCLEOTIDE SEQUENCE [LARGE SCALE GENOMIC DNA]</scope>
    <source>
        <strain evidence="15 16">PAR22N</strain>
    </source>
</reference>
<dbReference type="CDD" id="cd11386">
    <property type="entry name" value="MCP_signal"/>
    <property type="match status" value="1"/>
</dbReference>
<dbReference type="Pfam" id="PF00672">
    <property type="entry name" value="HAMP"/>
    <property type="match status" value="1"/>
</dbReference>
<keyword evidence="6 11" id="KW-1133">Transmembrane helix</keyword>
<feature type="domain" description="Methyl-accepting transducer" evidence="12">
    <location>
        <begin position="403"/>
        <end position="632"/>
    </location>
</feature>
<dbReference type="CDD" id="cd12912">
    <property type="entry name" value="PDC2_MCP_like"/>
    <property type="match status" value="1"/>
</dbReference>
<dbReference type="CDD" id="cd06225">
    <property type="entry name" value="HAMP"/>
    <property type="match status" value="1"/>
</dbReference>
<dbReference type="InterPro" id="IPR029151">
    <property type="entry name" value="Sensor-like_sf"/>
</dbReference>
<keyword evidence="8 10" id="KW-0807">Transducer</keyword>
<evidence type="ECO:0000256" key="8">
    <source>
        <dbReference type="ARBA" id="ARBA00023224"/>
    </source>
</evidence>